<accession>A0A0L1MF67</accession>
<comment type="caution">
    <text evidence="2">The sequence shown here is derived from an EMBL/GenBank/DDBJ whole genome shotgun (WGS) entry which is preliminary data.</text>
</comment>
<gene>
    <name evidence="2" type="ORF">ACS77_13340</name>
</gene>
<organism evidence="2 3">
    <name type="scientific">Pseudomonas syringae</name>
    <dbReference type="NCBI Taxonomy" id="317"/>
    <lineage>
        <taxon>Bacteria</taxon>
        <taxon>Pseudomonadati</taxon>
        <taxon>Pseudomonadota</taxon>
        <taxon>Gammaproteobacteria</taxon>
        <taxon>Pseudomonadales</taxon>
        <taxon>Pseudomonadaceae</taxon>
        <taxon>Pseudomonas</taxon>
    </lineage>
</organism>
<name>A0A0L1MF67_PSESX</name>
<dbReference type="SUPFAM" id="SSF54593">
    <property type="entry name" value="Glyoxalase/Bleomycin resistance protein/Dihydroxybiphenyl dioxygenase"/>
    <property type="match status" value="1"/>
</dbReference>
<dbReference type="OrthoDB" id="5801364at2"/>
<dbReference type="InterPro" id="IPR025870">
    <property type="entry name" value="Glyoxalase-like_dom"/>
</dbReference>
<proteinExistence type="predicted"/>
<reference evidence="2 3" key="1">
    <citation type="submission" date="2015-06" db="EMBL/GenBank/DDBJ databases">
        <authorList>
            <person name="Hoefler B.C."/>
            <person name="Straight P.D."/>
        </authorList>
    </citation>
    <scope>NUCLEOTIDE SEQUENCE [LARGE SCALE GENOMIC DNA]</scope>
    <source>
        <strain evidence="2 3">Riq4</strain>
    </source>
</reference>
<dbReference type="InterPro" id="IPR029068">
    <property type="entry name" value="Glyas_Bleomycin-R_OHBP_Dase"/>
</dbReference>
<sequence length="215" mass="23442">MKTTIDHLVIVAPDLDTGCAFVTDLLGVNLQPGGAHPRMGTHNRLLRLGPQLYLEVIAVDPSAKRPDRPRWFGLDQLALHSPARLAAWVARTDDIHTISDSCHDIVGDVESMTRGILSWQMTISADGRLPLAGSAPTIIQWGQAPHPASALQDEGCYLLALDVFHKDPERVKAILTAINFSGPVYLHPLKDASTPYLLAHIQTPNGLKTLPFSRT</sequence>
<evidence type="ECO:0000259" key="1">
    <source>
        <dbReference type="Pfam" id="PF13468"/>
    </source>
</evidence>
<feature type="domain" description="Glyoxalase-like" evidence="1">
    <location>
        <begin position="5"/>
        <end position="176"/>
    </location>
</feature>
<dbReference type="Proteomes" id="UP000036955">
    <property type="component" value="Unassembled WGS sequence"/>
</dbReference>
<dbReference type="AlphaFoldDB" id="A0A0L1MF67"/>
<evidence type="ECO:0000313" key="2">
    <source>
        <dbReference type="EMBL" id="KNH27133.1"/>
    </source>
</evidence>
<protein>
    <recommendedName>
        <fullName evidence="1">Glyoxalase-like domain-containing protein</fullName>
    </recommendedName>
</protein>
<dbReference type="PATRIC" id="fig|317.197.peg.2018"/>
<dbReference type="Gene3D" id="3.10.180.10">
    <property type="entry name" value="2,3-Dihydroxybiphenyl 1,2-Dioxygenase, domain 1"/>
    <property type="match status" value="1"/>
</dbReference>
<dbReference type="Pfam" id="PF13468">
    <property type="entry name" value="Glyoxalase_3"/>
    <property type="match status" value="1"/>
</dbReference>
<evidence type="ECO:0000313" key="3">
    <source>
        <dbReference type="Proteomes" id="UP000036955"/>
    </source>
</evidence>
<dbReference type="EMBL" id="LFQK01000023">
    <property type="protein sequence ID" value="KNH27133.1"/>
    <property type="molecule type" value="Genomic_DNA"/>
</dbReference>